<dbReference type="InterPro" id="IPR016024">
    <property type="entry name" value="ARM-type_fold"/>
</dbReference>
<dbReference type="EMBL" id="CP023699">
    <property type="protein sequence ID" value="QEU96306.1"/>
    <property type="molecule type" value="Genomic_DNA"/>
</dbReference>
<dbReference type="SUPFAM" id="SSF48371">
    <property type="entry name" value="ARM repeat"/>
    <property type="match status" value="1"/>
</dbReference>
<dbReference type="Proteomes" id="UP000325529">
    <property type="component" value="Chromosome"/>
</dbReference>
<dbReference type="KEGG" id="ska:CP970_40030"/>
<evidence type="ECO:0000313" key="3">
    <source>
        <dbReference type="Proteomes" id="UP000325529"/>
    </source>
</evidence>
<organism evidence="2 3">
    <name type="scientific">Streptomyces kanamyceticus</name>
    <dbReference type="NCBI Taxonomy" id="1967"/>
    <lineage>
        <taxon>Bacteria</taxon>
        <taxon>Bacillati</taxon>
        <taxon>Actinomycetota</taxon>
        <taxon>Actinomycetes</taxon>
        <taxon>Kitasatosporales</taxon>
        <taxon>Streptomycetaceae</taxon>
        <taxon>Streptomyces</taxon>
    </lineage>
</organism>
<reference evidence="2 3" key="1">
    <citation type="submission" date="2017-09" db="EMBL/GenBank/DDBJ databases">
        <authorList>
            <person name="Lee N."/>
            <person name="Cho B.-K."/>
        </authorList>
    </citation>
    <scope>NUCLEOTIDE SEQUENCE [LARGE SCALE GENOMIC DNA]</scope>
    <source>
        <strain evidence="2 3">ATCC 12853</strain>
    </source>
</reference>
<evidence type="ECO:0000313" key="2">
    <source>
        <dbReference type="EMBL" id="QEU96306.1"/>
    </source>
</evidence>
<evidence type="ECO:0000256" key="1">
    <source>
        <dbReference type="SAM" id="MobiDB-lite"/>
    </source>
</evidence>
<gene>
    <name evidence="2" type="ORF">CP970_40030</name>
</gene>
<proteinExistence type="predicted"/>
<name>A0A5J6GTF8_STRKN</name>
<evidence type="ECO:0008006" key="4">
    <source>
        <dbReference type="Google" id="ProtNLM"/>
    </source>
</evidence>
<dbReference type="AlphaFoldDB" id="A0A5J6GTF8"/>
<protein>
    <recommendedName>
        <fullName evidence="4">HEAT repeat domain-containing protein</fullName>
    </recommendedName>
</protein>
<accession>A0A5J6GTF8</accession>
<sequence length="1140" mass="123797">MAGHEASQTPSSTPQSMPTPAPLTSAWLKAHFDPLPFPARMSALARYGRTLTPAAYTTLHRVLDAGEADERHTALFLAVARRDLPTIAAALSDPLLRRRALSAAIRLPIPAQALEKLALSETRATRRETYRVLRLSGRSALAGRLLPEVYERYGSSDASLLLPACSPATAADWIDRLDPSPGVLNALARTAPLAVAKLLVSRNRSQQRNARYSFVRQHRAVASLAAERDPEAGLVLLERARALLTARAARSLLRHPDRVLEILRAAAPDADDSLPELALPAGPLPPSVRRAVRELSLADRQDLARLCPAERPRARFPERREVAPDGLLMLVPAPERRRLAEERAERSNSVRSLPVTTLAALEPADRAELVLPWVERWSGRGRTVSHLAVALPLASGEPLLREIAERHRIHQRLMGWPSLLACAELEGDAVEFARVAVDCERAWHDQEEVRYRTLRQLGGAPLRLLAALPERVLRDATLTTVQSADSKSRTLAAAEELLRRTAENAATRADFERAAYTVELLCQVVADPRRHGPVVTLHMDQNAAQAVWALLARTATTRPSTGVHLAELLAPHLRALPELDALARGIALGHDDPHLAARAAQAWVTPATLREARCAELVALDASFAAVPVVLATVATRRTDLFDTVLAAAQEGLRGRVRPRATAWVPQLPPGVTQRWLPGQRMRWNEHHARVAVDEAVPLRIRTDAAARLRDPALIEELADDAPQPVAAAALGALGDLFVPGATDVSPGSAPLLDLLLWHAATGGVRGRAAMGAVRRLLEAVPDRRAVALLAPVVRAVDTPVGTRKEAARGLAALPGAEAQEALLAAWDAPRQHRDVRAVLAQGLLAAIDRPEVAERLARCMGEPALREAVVHAGRGQVCHSLAVPYRSFLMRLIREGDADTVKDACEALLGWLTADAEEAMCAMAEIAVDKHRTRREWDAALRQLVRLPSGPHARGVLKGVLRQLRERAGGTDPRERADALRRLVALSEMARVGRGTTVNLQIADGLARTLESAGLRRQAALLTWETALVAAGLGRYDAQRWQRLVDLLEERPGRLAAAEGERYLDASRPPTREALLGAARMLRERGTPGPGAVAVELVRAGGRDSSWDAVWLDELAALRDHQDHDTAMAALLVDPETDC</sequence>
<keyword evidence="3" id="KW-1185">Reference proteome</keyword>
<feature type="region of interest" description="Disordered" evidence="1">
    <location>
        <begin position="1"/>
        <end position="22"/>
    </location>
</feature>
<feature type="compositionally biased region" description="Low complexity" evidence="1">
    <location>
        <begin position="1"/>
        <end position="18"/>
    </location>
</feature>